<protein>
    <submittedName>
        <fullName evidence="2">RNA binding protein</fullName>
    </submittedName>
</protein>
<keyword evidence="3" id="KW-1185">Reference proteome</keyword>
<evidence type="ECO:0000256" key="1">
    <source>
        <dbReference type="SAM" id="MobiDB-lite"/>
    </source>
</evidence>
<name>A0A218YT78_9HELO</name>
<evidence type="ECO:0000313" key="3">
    <source>
        <dbReference type="Proteomes" id="UP000242519"/>
    </source>
</evidence>
<organism evidence="2 3">
    <name type="scientific">Diplocarpon coronariae</name>
    <dbReference type="NCBI Taxonomy" id="2795749"/>
    <lineage>
        <taxon>Eukaryota</taxon>
        <taxon>Fungi</taxon>
        <taxon>Dikarya</taxon>
        <taxon>Ascomycota</taxon>
        <taxon>Pezizomycotina</taxon>
        <taxon>Leotiomycetes</taxon>
        <taxon>Helotiales</taxon>
        <taxon>Drepanopezizaceae</taxon>
        <taxon>Diplocarpon</taxon>
    </lineage>
</organism>
<dbReference type="EMBL" id="MZNU01000419">
    <property type="protein sequence ID" value="OWO97872.1"/>
    <property type="molecule type" value="Genomic_DNA"/>
</dbReference>
<comment type="caution">
    <text evidence="2">The sequence shown here is derived from an EMBL/GenBank/DDBJ whole genome shotgun (WGS) entry which is preliminary data.</text>
</comment>
<dbReference type="Proteomes" id="UP000242519">
    <property type="component" value="Unassembled WGS sequence"/>
</dbReference>
<feature type="compositionally biased region" description="Basic and acidic residues" evidence="1">
    <location>
        <begin position="41"/>
        <end position="58"/>
    </location>
</feature>
<feature type="region of interest" description="Disordered" evidence="1">
    <location>
        <begin position="41"/>
        <end position="74"/>
    </location>
</feature>
<dbReference type="InParanoid" id="A0A218YT78"/>
<accession>A0A218YT78</accession>
<feature type="compositionally biased region" description="Basic residues" evidence="1">
    <location>
        <begin position="59"/>
        <end position="69"/>
    </location>
</feature>
<evidence type="ECO:0000313" key="2">
    <source>
        <dbReference type="EMBL" id="OWO97872.1"/>
    </source>
</evidence>
<dbReference type="AlphaFoldDB" id="A0A218YT78"/>
<proteinExistence type="predicted"/>
<reference evidence="2 3" key="1">
    <citation type="submission" date="2017-04" db="EMBL/GenBank/DDBJ databases">
        <title>Draft genome sequence of Marssonina coronaria NL1: causal agent of apple blotch.</title>
        <authorList>
            <person name="Cheng Q."/>
        </authorList>
    </citation>
    <scope>NUCLEOTIDE SEQUENCE [LARGE SCALE GENOMIC DNA]</scope>
    <source>
        <strain evidence="2 3">NL1</strain>
    </source>
</reference>
<gene>
    <name evidence="2" type="ORF">B2J93_7669</name>
</gene>
<sequence length="229" mass="25176">MTRAGCGALTAFVASRTRHISASPFACSPFGHSTRCVWSSDKQEHAKHDRHDRQDRHDRHDRHARRRRPSAGGLAGNILFSPDISKLHLIFEDDAVISYRAHYDPLDAITLPAPRNSKCLRRPVASSSTLIASIHAVSRRGRGNDPSASGTFKSWILSLDVYRDSYLAAYCTADQFNTRRTEFQHRAAGADRLHDAFSSGACFAHDAAMCHSKPALARLVVPASKASAS</sequence>